<accession>G0MMJ3</accession>
<evidence type="ECO:0000259" key="10">
    <source>
        <dbReference type="PROSITE" id="PS51873"/>
    </source>
</evidence>
<evidence type="ECO:0000256" key="3">
    <source>
        <dbReference type="ARBA" id="ARBA00022679"/>
    </source>
</evidence>
<dbReference type="AlphaFoldDB" id="G0MMJ3"/>
<feature type="transmembrane region" description="Helical" evidence="9">
    <location>
        <begin position="494"/>
        <end position="515"/>
    </location>
</feature>
<dbReference type="GO" id="GO:0061630">
    <property type="term" value="F:ubiquitin protein ligase activity"/>
    <property type="evidence" value="ECO:0007669"/>
    <property type="project" value="UniProtKB-EC"/>
</dbReference>
<feature type="domain" description="RING-type" evidence="10">
    <location>
        <begin position="73"/>
        <end position="279"/>
    </location>
</feature>
<proteinExistence type="predicted"/>
<evidence type="ECO:0000256" key="6">
    <source>
        <dbReference type="ARBA" id="ARBA00022771"/>
    </source>
</evidence>
<dbReference type="GO" id="GO:0016567">
    <property type="term" value="P:protein ubiquitination"/>
    <property type="evidence" value="ECO:0007669"/>
    <property type="project" value="InterPro"/>
</dbReference>
<keyword evidence="4" id="KW-0479">Metal-binding</keyword>
<evidence type="ECO:0000256" key="4">
    <source>
        <dbReference type="ARBA" id="ARBA00022723"/>
    </source>
</evidence>
<dbReference type="OrthoDB" id="1431934at2759"/>
<comment type="catalytic activity">
    <reaction evidence="1">
        <text>[E2 ubiquitin-conjugating enzyme]-S-ubiquitinyl-L-cysteine + [acceptor protein]-L-lysine = [E2 ubiquitin-conjugating enzyme]-L-cysteine + [acceptor protein]-N(6)-ubiquitinyl-L-lysine.</text>
        <dbReference type="EC" id="2.3.2.31"/>
    </reaction>
</comment>
<dbReference type="EMBL" id="GL379802">
    <property type="protein sequence ID" value="EGT37500.1"/>
    <property type="molecule type" value="Genomic_DNA"/>
</dbReference>
<keyword evidence="8" id="KW-0862">Zinc</keyword>
<dbReference type="PROSITE" id="PS51873">
    <property type="entry name" value="TRIAD"/>
    <property type="match status" value="1"/>
</dbReference>
<dbReference type="SMART" id="SM00647">
    <property type="entry name" value="IBR"/>
    <property type="match status" value="2"/>
</dbReference>
<dbReference type="Gene3D" id="1.20.120.1750">
    <property type="match status" value="1"/>
</dbReference>
<organism evidence="12">
    <name type="scientific">Caenorhabditis brenneri</name>
    <name type="common">Nematode worm</name>
    <dbReference type="NCBI Taxonomy" id="135651"/>
    <lineage>
        <taxon>Eukaryota</taxon>
        <taxon>Metazoa</taxon>
        <taxon>Ecdysozoa</taxon>
        <taxon>Nematoda</taxon>
        <taxon>Chromadorea</taxon>
        <taxon>Rhabditida</taxon>
        <taxon>Rhabditina</taxon>
        <taxon>Rhabditomorpha</taxon>
        <taxon>Rhabditoidea</taxon>
        <taxon>Rhabditidae</taxon>
        <taxon>Peloderinae</taxon>
        <taxon>Caenorhabditis</taxon>
    </lineage>
</organism>
<dbReference type="Proteomes" id="UP000008068">
    <property type="component" value="Unassembled WGS sequence"/>
</dbReference>
<evidence type="ECO:0000256" key="9">
    <source>
        <dbReference type="SAM" id="Phobius"/>
    </source>
</evidence>
<evidence type="ECO:0000256" key="8">
    <source>
        <dbReference type="ARBA" id="ARBA00022833"/>
    </source>
</evidence>
<keyword evidence="3" id="KW-0808">Transferase</keyword>
<dbReference type="Pfam" id="PF22191">
    <property type="entry name" value="IBR_1"/>
    <property type="match status" value="1"/>
</dbReference>
<protein>
    <recommendedName>
        <fullName evidence="2">RBR-type E3 ubiquitin transferase</fullName>
        <ecNumber evidence="2">2.3.2.31</ecNumber>
    </recommendedName>
</protein>
<dbReference type="eggNOG" id="KOG1815">
    <property type="taxonomic scope" value="Eukaryota"/>
</dbReference>
<sequence>MAFVKDSDVQFITQKDVMFIINFKVSQLHKTTGFDPDQCLNLLLKFGFNKKVILKTCNEQFLTALQSKTEQDEPEECYVCCLDNQIIRLDCGHSACRNCWKSYLIRKIEDGNCLIECMDPKCKLLIGKSVIDEFMDDVASYESLIINSFVKANNTITKCPDSNCLLFAKTNTAEPQTVTCTCGRIFCSSCSQDPHFPATCRQQQLWSKKCELLTPKIDDDSQQWLLEHTKECPRCLMTVEKQGGCTLMTCSNKKCRLKFCWLCRSDIATHGIYYCNSSQLKAEKARLDSRADLANFITHYNRFEHYQNSYKNIPPMISDAIESSEPLLQKAAYSYFNARKMLTNSVVFGFFLCNGEYSDKFKDFLHSLEISTDQLESSLLNYLPSQGSKRVRFELFEHHQDIEKCQKELLEFCAKGQEFEDLNGQSYRDAWKKAHAARVNNDSFSQFFSNWLFASVLILALLVFLPDFHIWLPDFSVAYGKTLGIDLRDDTSQSYLRTVFLSLVSSFVVGFFDLIG</sequence>
<keyword evidence="9" id="KW-0812">Transmembrane</keyword>
<keyword evidence="6" id="KW-0863">Zinc-finger</keyword>
<evidence type="ECO:0000256" key="7">
    <source>
        <dbReference type="ARBA" id="ARBA00022786"/>
    </source>
</evidence>
<dbReference type="InParanoid" id="G0MMJ3"/>
<dbReference type="Gene3D" id="3.30.40.10">
    <property type="entry name" value="Zinc/RING finger domain, C3HC4 (zinc finger)"/>
    <property type="match status" value="1"/>
</dbReference>
<dbReference type="InterPro" id="IPR044066">
    <property type="entry name" value="TRIAD_supradom"/>
</dbReference>
<dbReference type="EC" id="2.3.2.31" evidence="2"/>
<dbReference type="PANTHER" id="PTHR11685">
    <property type="entry name" value="RBR FAMILY RING FINGER AND IBR DOMAIN-CONTAINING"/>
    <property type="match status" value="1"/>
</dbReference>
<evidence type="ECO:0000256" key="2">
    <source>
        <dbReference type="ARBA" id="ARBA00012251"/>
    </source>
</evidence>
<evidence type="ECO:0000256" key="5">
    <source>
        <dbReference type="ARBA" id="ARBA00022737"/>
    </source>
</evidence>
<dbReference type="InterPro" id="IPR013083">
    <property type="entry name" value="Znf_RING/FYVE/PHD"/>
</dbReference>
<keyword evidence="7" id="KW-0833">Ubl conjugation pathway</keyword>
<gene>
    <name evidence="11" type="ORF">CAEBREN_19475</name>
</gene>
<dbReference type="InterPro" id="IPR002867">
    <property type="entry name" value="IBR_dom"/>
</dbReference>
<name>G0MMJ3_CAEBE</name>
<dbReference type="Pfam" id="PF01485">
    <property type="entry name" value="IBR"/>
    <property type="match status" value="1"/>
</dbReference>
<evidence type="ECO:0000313" key="11">
    <source>
        <dbReference type="EMBL" id="EGT37500.1"/>
    </source>
</evidence>
<feature type="transmembrane region" description="Helical" evidence="9">
    <location>
        <begin position="451"/>
        <end position="473"/>
    </location>
</feature>
<keyword evidence="9" id="KW-1133">Transmembrane helix</keyword>
<dbReference type="InterPro" id="IPR031127">
    <property type="entry name" value="E3_UB_ligase_RBR"/>
</dbReference>
<dbReference type="SUPFAM" id="SSF57850">
    <property type="entry name" value="RING/U-box"/>
    <property type="match status" value="3"/>
</dbReference>
<keyword evidence="5" id="KW-0677">Repeat</keyword>
<keyword evidence="12" id="KW-1185">Reference proteome</keyword>
<dbReference type="STRING" id="135651.G0MMJ3"/>
<evidence type="ECO:0000256" key="1">
    <source>
        <dbReference type="ARBA" id="ARBA00001798"/>
    </source>
</evidence>
<dbReference type="HOGENOM" id="CLU_009823_4_1_1"/>
<reference evidence="12" key="1">
    <citation type="submission" date="2011-07" db="EMBL/GenBank/DDBJ databases">
        <authorList>
            <consortium name="Caenorhabditis brenneri Sequencing and Analysis Consortium"/>
            <person name="Wilson R.K."/>
        </authorList>
    </citation>
    <scope>NUCLEOTIDE SEQUENCE [LARGE SCALE GENOMIC DNA]</scope>
    <source>
        <strain evidence="12">PB2801</strain>
    </source>
</reference>
<evidence type="ECO:0000313" key="12">
    <source>
        <dbReference type="Proteomes" id="UP000008068"/>
    </source>
</evidence>
<keyword evidence="9" id="KW-0472">Membrane</keyword>
<dbReference type="GO" id="GO:0008270">
    <property type="term" value="F:zinc ion binding"/>
    <property type="evidence" value="ECO:0007669"/>
    <property type="project" value="UniProtKB-KW"/>
</dbReference>